<name>A0AA39TGN5_9PEZI</name>
<accession>A0AA39TGN5</accession>
<evidence type="ECO:0000313" key="3">
    <source>
        <dbReference type="Proteomes" id="UP001174934"/>
    </source>
</evidence>
<dbReference type="AlphaFoldDB" id="A0AA39TGN5"/>
<evidence type="ECO:0000313" key="2">
    <source>
        <dbReference type="EMBL" id="KAK0610192.1"/>
    </source>
</evidence>
<dbReference type="EMBL" id="JAULSR010000011">
    <property type="protein sequence ID" value="KAK0610192.1"/>
    <property type="molecule type" value="Genomic_DNA"/>
</dbReference>
<feature type="domain" description="AB hydrolase-1" evidence="1">
    <location>
        <begin position="66"/>
        <end position="368"/>
    </location>
</feature>
<dbReference type="Proteomes" id="UP001174934">
    <property type="component" value="Unassembled WGS sequence"/>
</dbReference>
<reference evidence="2" key="1">
    <citation type="submission" date="2023-06" db="EMBL/GenBank/DDBJ databases">
        <title>Genome-scale phylogeny and comparative genomics of the fungal order Sordariales.</title>
        <authorList>
            <consortium name="Lawrence Berkeley National Laboratory"/>
            <person name="Hensen N."/>
            <person name="Bonometti L."/>
            <person name="Westerberg I."/>
            <person name="Brannstrom I.O."/>
            <person name="Guillou S."/>
            <person name="Cros-Aarteil S."/>
            <person name="Calhoun S."/>
            <person name="Haridas S."/>
            <person name="Kuo A."/>
            <person name="Mondo S."/>
            <person name="Pangilinan J."/>
            <person name="Riley R."/>
            <person name="LaButti K."/>
            <person name="Andreopoulos B."/>
            <person name="Lipzen A."/>
            <person name="Chen C."/>
            <person name="Yanf M."/>
            <person name="Daum C."/>
            <person name="Ng V."/>
            <person name="Clum A."/>
            <person name="Steindorff A."/>
            <person name="Ohm R."/>
            <person name="Martin F."/>
            <person name="Silar P."/>
            <person name="Natvig D."/>
            <person name="Lalanne C."/>
            <person name="Gautier V."/>
            <person name="Ament-velasquez S.L."/>
            <person name="Kruys A."/>
            <person name="Hutchinson M.I."/>
            <person name="Powell A.J."/>
            <person name="Barry K."/>
            <person name="Miller A.N."/>
            <person name="Grigoriev I.V."/>
            <person name="Debuchy R."/>
            <person name="Gladieux P."/>
            <person name="Thoren M.H."/>
            <person name="Johannesson H."/>
        </authorList>
    </citation>
    <scope>NUCLEOTIDE SEQUENCE</scope>
    <source>
        <strain evidence="2">SMH3391-2</strain>
    </source>
</reference>
<protein>
    <submittedName>
        <fullName evidence="2">Alpha/Beta hydrolase protein</fullName>
    </submittedName>
</protein>
<evidence type="ECO:0000259" key="1">
    <source>
        <dbReference type="Pfam" id="PF12697"/>
    </source>
</evidence>
<dbReference type="InterPro" id="IPR029058">
    <property type="entry name" value="AB_hydrolase_fold"/>
</dbReference>
<dbReference type="InterPro" id="IPR050471">
    <property type="entry name" value="AB_hydrolase"/>
</dbReference>
<dbReference type="GO" id="GO:0016787">
    <property type="term" value="F:hydrolase activity"/>
    <property type="evidence" value="ECO:0007669"/>
    <property type="project" value="UniProtKB-KW"/>
</dbReference>
<keyword evidence="2" id="KW-0378">Hydrolase</keyword>
<organism evidence="2 3">
    <name type="scientific">Bombardia bombarda</name>
    <dbReference type="NCBI Taxonomy" id="252184"/>
    <lineage>
        <taxon>Eukaryota</taxon>
        <taxon>Fungi</taxon>
        <taxon>Dikarya</taxon>
        <taxon>Ascomycota</taxon>
        <taxon>Pezizomycotina</taxon>
        <taxon>Sordariomycetes</taxon>
        <taxon>Sordariomycetidae</taxon>
        <taxon>Sordariales</taxon>
        <taxon>Lasiosphaeriaceae</taxon>
        <taxon>Bombardia</taxon>
    </lineage>
</organism>
<dbReference type="SUPFAM" id="SSF53474">
    <property type="entry name" value="alpha/beta-Hydrolases"/>
    <property type="match status" value="1"/>
</dbReference>
<dbReference type="PANTHER" id="PTHR43433:SF5">
    <property type="entry name" value="AB HYDROLASE-1 DOMAIN-CONTAINING PROTEIN"/>
    <property type="match status" value="1"/>
</dbReference>
<dbReference type="Gene3D" id="3.40.50.1820">
    <property type="entry name" value="alpha/beta hydrolase"/>
    <property type="match status" value="1"/>
</dbReference>
<proteinExistence type="predicted"/>
<sequence>MAPPQNARLVPTVAEILKDPAFPTAIFNLEPDQSGLLPVAEGRGGPFNLSWEIHGHGPIKLVLIMGLASLKTSWQRQTLHFGHQHASEYSVLVIDNRGMGDSDKPLMRYSSSEMASDLIEVLTHVGWLRAQQPSTSEARNLHVVGISLGGMIAQELACRIPTAISSLSLICTAAAIENTTTWAENMANRVSMLVPKSVDRSVNDTASQIFSHEWLAQPDDAVLPDPSTTPKCLPPAPGPHIIRASEVAADASAKDVAGGMNPTNTPTKYLGFQSNAHRFVAQEMHKRLDAARFGIKGFLLQLIAAGWHHKSAEQLKEMADKVGRERILVMHGDADRMISVPHGRKLIEYIEPGVGKIVEGMGHAPLVEKCGWFNKTIEERCALGERLDGRA</sequence>
<gene>
    <name evidence="2" type="ORF">B0T17DRAFT_128624</name>
</gene>
<comment type="caution">
    <text evidence="2">The sequence shown here is derived from an EMBL/GenBank/DDBJ whole genome shotgun (WGS) entry which is preliminary data.</text>
</comment>
<keyword evidence="3" id="KW-1185">Reference proteome</keyword>
<dbReference type="InterPro" id="IPR000073">
    <property type="entry name" value="AB_hydrolase_1"/>
</dbReference>
<dbReference type="Pfam" id="PF12697">
    <property type="entry name" value="Abhydrolase_6"/>
    <property type="match status" value="1"/>
</dbReference>
<dbReference type="PANTHER" id="PTHR43433">
    <property type="entry name" value="HYDROLASE, ALPHA/BETA FOLD FAMILY PROTEIN"/>
    <property type="match status" value="1"/>
</dbReference>